<protein>
    <recommendedName>
        <fullName evidence="6">Small ribosomal subunit protein uS7</fullName>
    </recommendedName>
</protein>
<dbReference type="GO" id="GO:0015935">
    <property type="term" value="C:small ribosomal subunit"/>
    <property type="evidence" value="ECO:0007669"/>
    <property type="project" value="InterPro"/>
</dbReference>
<proteinExistence type="inferred from homology"/>
<comment type="similarity">
    <text evidence="1 6 7">Belongs to the universal ribosomal protein uS7 family.</text>
</comment>
<keyword evidence="6" id="KW-0820">tRNA-binding</keyword>
<evidence type="ECO:0000256" key="7">
    <source>
        <dbReference type="RuleBase" id="RU003619"/>
    </source>
</evidence>
<dbReference type="InterPro" id="IPR020606">
    <property type="entry name" value="Ribosomal_uS7_CS"/>
</dbReference>
<dbReference type="AlphaFoldDB" id="A0A7C4VYL2"/>
<dbReference type="SUPFAM" id="SSF47973">
    <property type="entry name" value="Ribosomal protein S7"/>
    <property type="match status" value="1"/>
</dbReference>
<dbReference type="EMBL" id="DTBX01000083">
    <property type="protein sequence ID" value="HGQ55289.1"/>
    <property type="molecule type" value="Genomic_DNA"/>
</dbReference>
<dbReference type="GO" id="GO:0003735">
    <property type="term" value="F:structural constituent of ribosome"/>
    <property type="evidence" value="ECO:0007669"/>
    <property type="project" value="InterPro"/>
</dbReference>
<comment type="caution">
    <text evidence="10">The sequence shown here is derived from an EMBL/GenBank/DDBJ whole genome shotgun (WGS) entry which is preliminary data.</text>
</comment>
<dbReference type="GO" id="GO:0006412">
    <property type="term" value="P:translation"/>
    <property type="evidence" value="ECO:0007669"/>
    <property type="project" value="UniProtKB-UniRule"/>
</dbReference>
<evidence type="ECO:0000256" key="6">
    <source>
        <dbReference type="HAMAP-Rule" id="MF_00480"/>
    </source>
</evidence>
<dbReference type="EMBL" id="DSZH01000074">
    <property type="protein sequence ID" value="HGU47245.1"/>
    <property type="molecule type" value="Genomic_DNA"/>
</dbReference>
<keyword evidence="3 6" id="KW-0694">RNA-binding</keyword>
<organism evidence="10">
    <name type="scientific">candidate division WOR-3 bacterium</name>
    <dbReference type="NCBI Taxonomy" id="2052148"/>
    <lineage>
        <taxon>Bacteria</taxon>
        <taxon>Bacteria division WOR-3</taxon>
    </lineage>
</organism>
<evidence type="ECO:0000313" key="9">
    <source>
        <dbReference type="EMBL" id="HGQ55289.1"/>
    </source>
</evidence>
<name>A0A7C4VYL2_UNCW3</name>
<dbReference type="CDD" id="cd14869">
    <property type="entry name" value="uS7_Bacteria"/>
    <property type="match status" value="1"/>
</dbReference>
<dbReference type="GO" id="GO:0019843">
    <property type="term" value="F:rRNA binding"/>
    <property type="evidence" value="ECO:0007669"/>
    <property type="project" value="UniProtKB-UniRule"/>
</dbReference>
<dbReference type="PROSITE" id="PS00052">
    <property type="entry name" value="RIBOSOMAL_S7"/>
    <property type="match status" value="1"/>
</dbReference>
<evidence type="ECO:0000256" key="3">
    <source>
        <dbReference type="ARBA" id="ARBA00022884"/>
    </source>
</evidence>
<dbReference type="HAMAP" id="MF_00480_B">
    <property type="entry name" value="Ribosomal_uS7_B"/>
    <property type="match status" value="1"/>
</dbReference>
<dbReference type="InterPro" id="IPR023798">
    <property type="entry name" value="Ribosomal_uS7_dom"/>
</dbReference>
<dbReference type="InterPro" id="IPR036823">
    <property type="entry name" value="Ribosomal_uS7_dom_sf"/>
</dbReference>
<evidence type="ECO:0000256" key="1">
    <source>
        <dbReference type="ARBA" id="ARBA00007151"/>
    </source>
</evidence>
<evidence type="ECO:0000256" key="5">
    <source>
        <dbReference type="ARBA" id="ARBA00023274"/>
    </source>
</evidence>
<evidence type="ECO:0000256" key="2">
    <source>
        <dbReference type="ARBA" id="ARBA00022730"/>
    </source>
</evidence>
<dbReference type="FunFam" id="1.10.455.10:FF:000001">
    <property type="entry name" value="30S ribosomal protein S7"/>
    <property type="match status" value="1"/>
</dbReference>
<evidence type="ECO:0000313" key="10">
    <source>
        <dbReference type="EMBL" id="HGU47245.1"/>
    </source>
</evidence>
<keyword evidence="5 6" id="KW-0687">Ribonucleoprotein</keyword>
<gene>
    <name evidence="6" type="primary">rpsG</name>
    <name evidence="10" type="ORF">ENT60_01610</name>
    <name evidence="9" type="ORF">ENU28_02360</name>
</gene>
<dbReference type="InterPro" id="IPR005717">
    <property type="entry name" value="Ribosomal_uS7_bac/org-type"/>
</dbReference>
<comment type="subunit">
    <text evidence="6">Part of the 30S ribosomal subunit. Contacts proteins S9 and S11.</text>
</comment>
<dbReference type="GO" id="GO:0000049">
    <property type="term" value="F:tRNA binding"/>
    <property type="evidence" value="ECO:0007669"/>
    <property type="project" value="UniProtKB-UniRule"/>
</dbReference>
<dbReference type="PIRSF" id="PIRSF002122">
    <property type="entry name" value="RPS7p_RPS7a_RPS5e_RPS7o"/>
    <property type="match status" value="1"/>
</dbReference>
<dbReference type="InterPro" id="IPR000235">
    <property type="entry name" value="Ribosomal_uS7"/>
</dbReference>
<keyword evidence="2 6" id="KW-0699">rRNA-binding</keyword>
<dbReference type="NCBIfam" id="TIGR01029">
    <property type="entry name" value="rpsG_bact"/>
    <property type="match status" value="1"/>
</dbReference>
<comment type="function">
    <text evidence="6">One of the primary rRNA binding proteins, it binds directly to 16S rRNA where it nucleates assembly of the head domain of the 30S subunit. Is located at the subunit interface close to the decoding center, probably blocks exit of the E-site tRNA.</text>
</comment>
<sequence length="156" mass="18053">MARRKRAEVREIPPDPVYNSVLVQKFINNLMWDGKKTIAQKIFYGALDLIRKKTGEDGYTVFLKAINNVKPVLEVRPRRVGGATYQIPVEVSPRRRESLAIKWIIRAARERSEYRMVERLANELIDASKGTGQAIKTKETTHKMAEANRAFAHFRW</sequence>
<dbReference type="Pfam" id="PF00177">
    <property type="entry name" value="Ribosomal_S7"/>
    <property type="match status" value="1"/>
</dbReference>
<dbReference type="Gene3D" id="1.10.455.10">
    <property type="entry name" value="Ribosomal protein S7 domain"/>
    <property type="match status" value="1"/>
</dbReference>
<dbReference type="PANTHER" id="PTHR11205">
    <property type="entry name" value="RIBOSOMAL PROTEIN S7"/>
    <property type="match status" value="1"/>
</dbReference>
<accession>A0A7C4VYL2</accession>
<feature type="domain" description="Small ribosomal subunit protein uS7" evidence="8">
    <location>
        <begin position="3"/>
        <end position="149"/>
    </location>
</feature>
<keyword evidence="4 6" id="KW-0689">Ribosomal protein</keyword>
<reference evidence="10" key="1">
    <citation type="journal article" date="2020" name="mSystems">
        <title>Genome- and Community-Level Interaction Insights into Carbon Utilization and Element Cycling Functions of Hydrothermarchaeota in Hydrothermal Sediment.</title>
        <authorList>
            <person name="Zhou Z."/>
            <person name="Liu Y."/>
            <person name="Xu W."/>
            <person name="Pan J."/>
            <person name="Luo Z.H."/>
            <person name="Li M."/>
        </authorList>
    </citation>
    <scope>NUCLEOTIDE SEQUENCE [LARGE SCALE GENOMIC DNA]</scope>
    <source>
        <strain evidence="10">SpSt-594</strain>
        <strain evidence="9">SpSt-655</strain>
    </source>
</reference>
<evidence type="ECO:0000256" key="4">
    <source>
        <dbReference type="ARBA" id="ARBA00022980"/>
    </source>
</evidence>
<evidence type="ECO:0000259" key="8">
    <source>
        <dbReference type="Pfam" id="PF00177"/>
    </source>
</evidence>